<dbReference type="Gene3D" id="3.55.50.30">
    <property type="match status" value="1"/>
</dbReference>
<dbReference type="EMBL" id="JAERTY010000007">
    <property type="protein sequence ID" value="MBL1409801.1"/>
    <property type="molecule type" value="Genomic_DNA"/>
</dbReference>
<comment type="caution">
    <text evidence="4">The sequence shown here is derived from an EMBL/GenBank/DDBJ whole genome shotgun (WGS) entry which is preliminary data.</text>
</comment>
<keyword evidence="1" id="KW-0812">Transmembrane</keyword>
<evidence type="ECO:0000313" key="4">
    <source>
        <dbReference type="EMBL" id="MBL1409801.1"/>
    </source>
</evidence>
<dbReference type="RefSeq" id="WP_202103515.1">
    <property type="nucleotide sequence ID" value="NZ_JAERTY010000007.1"/>
</dbReference>
<dbReference type="PIRSF" id="PIRSF018266">
    <property type="entry name" value="FecR"/>
    <property type="match status" value="1"/>
</dbReference>
<feature type="domain" description="Protein FecR C-terminal" evidence="3">
    <location>
        <begin position="312"/>
        <end position="379"/>
    </location>
</feature>
<dbReference type="InterPro" id="IPR006860">
    <property type="entry name" value="FecR"/>
</dbReference>
<evidence type="ECO:0000313" key="5">
    <source>
        <dbReference type="Proteomes" id="UP000625283"/>
    </source>
</evidence>
<dbReference type="Gene3D" id="2.60.120.1440">
    <property type="match status" value="1"/>
</dbReference>
<gene>
    <name evidence="4" type="ORF">JKG61_13650</name>
</gene>
<sequence length="386" mass="43793">MIEKDPFDLAKKIVQYRTDELTPIERQEFEEQLANDPKLRALFDELSNPVKVQQELQQLEFFDAKNAFKQAQEEVAPVRLWSWNPYAWIAASIAVVVGISFVLLRMLSPSAPRLEVLLTQQDTTDGVQLMLATGQRIQTDTLSFIRANETEFRGNDSVLHVQSMEDAQPTDINKIIVPFRKKYQIVLSDGSKVFLNAGSTLTFPAVFAPDERRVHLEGEAYFEVAPMSNKRFVVETGQQQIRVYGTIFNIKAYDNEPIHYTTLIEGQISVQSRGKEQFLQPGNQAQFEPSTGATSISMANTAIAASWKDGWLAFDNLPMSEILRQIGRWYNLEIALADRSLHNMSVTGKILLYPDVNDVLRKFEKLDDISLQATEDKVIAKRSNNT</sequence>
<dbReference type="Proteomes" id="UP000625283">
    <property type="component" value="Unassembled WGS sequence"/>
</dbReference>
<accession>A0ABS1R517</accession>
<dbReference type="InterPro" id="IPR012373">
    <property type="entry name" value="Ferrdict_sens_TM"/>
</dbReference>
<feature type="domain" description="FecR protein" evidence="2">
    <location>
        <begin position="181"/>
        <end position="267"/>
    </location>
</feature>
<evidence type="ECO:0000259" key="3">
    <source>
        <dbReference type="Pfam" id="PF16344"/>
    </source>
</evidence>
<organism evidence="4 5">
    <name type="scientific">Sphingobacterium faecale</name>
    <dbReference type="NCBI Taxonomy" id="2803775"/>
    <lineage>
        <taxon>Bacteria</taxon>
        <taxon>Pseudomonadati</taxon>
        <taxon>Bacteroidota</taxon>
        <taxon>Sphingobacteriia</taxon>
        <taxon>Sphingobacteriales</taxon>
        <taxon>Sphingobacteriaceae</taxon>
        <taxon>Sphingobacterium</taxon>
    </lineage>
</organism>
<feature type="transmembrane region" description="Helical" evidence="1">
    <location>
        <begin position="86"/>
        <end position="104"/>
    </location>
</feature>
<dbReference type="Pfam" id="PF16344">
    <property type="entry name" value="FecR_C"/>
    <property type="match status" value="1"/>
</dbReference>
<evidence type="ECO:0000256" key="1">
    <source>
        <dbReference type="SAM" id="Phobius"/>
    </source>
</evidence>
<dbReference type="InterPro" id="IPR032508">
    <property type="entry name" value="FecR_C"/>
</dbReference>
<keyword evidence="1" id="KW-0472">Membrane</keyword>
<reference evidence="4 5" key="1">
    <citation type="submission" date="2021-01" db="EMBL/GenBank/DDBJ databases">
        <title>C459-1 draft genome sequence.</title>
        <authorList>
            <person name="Zhang X.-F."/>
        </authorList>
    </citation>
    <scope>NUCLEOTIDE SEQUENCE [LARGE SCALE GENOMIC DNA]</scope>
    <source>
        <strain evidence="5">C459-1</strain>
    </source>
</reference>
<keyword evidence="5" id="KW-1185">Reference proteome</keyword>
<name>A0ABS1R517_9SPHI</name>
<protein>
    <submittedName>
        <fullName evidence="4">FecR domain-containing protein</fullName>
    </submittedName>
</protein>
<dbReference type="PANTHER" id="PTHR30273">
    <property type="entry name" value="PERIPLASMIC SIGNAL SENSOR AND SIGMA FACTOR ACTIVATOR FECR-RELATED"/>
    <property type="match status" value="1"/>
</dbReference>
<evidence type="ECO:0000259" key="2">
    <source>
        <dbReference type="Pfam" id="PF04773"/>
    </source>
</evidence>
<keyword evidence="1" id="KW-1133">Transmembrane helix</keyword>
<dbReference type="Pfam" id="PF04773">
    <property type="entry name" value="FecR"/>
    <property type="match status" value="1"/>
</dbReference>
<dbReference type="PANTHER" id="PTHR30273:SF2">
    <property type="entry name" value="PROTEIN FECR"/>
    <property type="match status" value="1"/>
</dbReference>
<proteinExistence type="predicted"/>